<comment type="caution">
    <text evidence="1">The sequence shown here is derived from an EMBL/GenBank/DDBJ whole genome shotgun (WGS) entry which is preliminary data.</text>
</comment>
<dbReference type="Proteomes" id="UP001151760">
    <property type="component" value="Unassembled WGS sequence"/>
</dbReference>
<sequence>MSNFMASQDARLSKFEADFKQQQSEMTNKIDIIALPSDTIKNPKLNVNPASSVSSARSYPIEDPQSLSRPFNSVNAIKMCFKAINDFQKDQLQVKTLTVNKVETPKSKEPERTLEDEFKDLHLKLLVLEVLAHAPMNNAILDKYVESLELGKNGSAFIQGEMPKKMKDPGLFTLPCRIGGSKPFNTLADLG</sequence>
<keyword evidence="2" id="KW-1185">Reference proteome</keyword>
<gene>
    <name evidence="1" type="ORF">Tco_0678195</name>
</gene>
<name>A0ABQ4XFP8_9ASTR</name>
<reference evidence="1" key="2">
    <citation type="submission" date="2022-01" db="EMBL/GenBank/DDBJ databases">
        <authorList>
            <person name="Yamashiro T."/>
            <person name="Shiraishi A."/>
            <person name="Satake H."/>
            <person name="Nakayama K."/>
        </authorList>
    </citation>
    <scope>NUCLEOTIDE SEQUENCE</scope>
</reference>
<evidence type="ECO:0000313" key="1">
    <source>
        <dbReference type="EMBL" id="GJS63631.1"/>
    </source>
</evidence>
<organism evidence="1 2">
    <name type="scientific">Tanacetum coccineum</name>
    <dbReference type="NCBI Taxonomy" id="301880"/>
    <lineage>
        <taxon>Eukaryota</taxon>
        <taxon>Viridiplantae</taxon>
        <taxon>Streptophyta</taxon>
        <taxon>Embryophyta</taxon>
        <taxon>Tracheophyta</taxon>
        <taxon>Spermatophyta</taxon>
        <taxon>Magnoliopsida</taxon>
        <taxon>eudicotyledons</taxon>
        <taxon>Gunneridae</taxon>
        <taxon>Pentapetalae</taxon>
        <taxon>asterids</taxon>
        <taxon>campanulids</taxon>
        <taxon>Asterales</taxon>
        <taxon>Asteraceae</taxon>
        <taxon>Asteroideae</taxon>
        <taxon>Anthemideae</taxon>
        <taxon>Anthemidinae</taxon>
        <taxon>Tanacetum</taxon>
    </lineage>
</organism>
<protein>
    <submittedName>
        <fullName evidence="1">Uncharacterized protein</fullName>
    </submittedName>
</protein>
<proteinExistence type="predicted"/>
<evidence type="ECO:0000313" key="2">
    <source>
        <dbReference type="Proteomes" id="UP001151760"/>
    </source>
</evidence>
<dbReference type="EMBL" id="BQNB010009445">
    <property type="protein sequence ID" value="GJS63631.1"/>
    <property type="molecule type" value="Genomic_DNA"/>
</dbReference>
<reference evidence="1" key="1">
    <citation type="journal article" date="2022" name="Int. J. Mol. Sci.">
        <title>Draft Genome of Tanacetum Coccineum: Genomic Comparison of Closely Related Tanacetum-Family Plants.</title>
        <authorList>
            <person name="Yamashiro T."/>
            <person name="Shiraishi A."/>
            <person name="Nakayama K."/>
            <person name="Satake H."/>
        </authorList>
    </citation>
    <scope>NUCLEOTIDE SEQUENCE</scope>
</reference>
<accession>A0ABQ4XFP8</accession>